<gene>
    <name evidence="1" type="ORF">Poly21_12490</name>
</gene>
<dbReference type="EMBL" id="SJPU01000001">
    <property type="protein sequence ID" value="TWU19078.1"/>
    <property type="molecule type" value="Genomic_DNA"/>
</dbReference>
<proteinExistence type="predicted"/>
<comment type="caution">
    <text evidence="1">The sequence shown here is derived from an EMBL/GenBank/DDBJ whole genome shotgun (WGS) entry which is preliminary data.</text>
</comment>
<protein>
    <submittedName>
        <fullName evidence="1">Uncharacterized protein</fullName>
    </submittedName>
</protein>
<dbReference type="Proteomes" id="UP000319908">
    <property type="component" value="Unassembled WGS sequence"/>
</dbReference>
<organism evidence="1 2">
    <name type="scientific">Allorhodopirellula heiligendammensis</name>
    <dbReference type="NCBI Taxonomy" id="2714739"/>
    <lineage>
        <taxon>Bacteria</taxon>
        <taxon>Pseudomonadati</taxon>
        <taxon>Planctomycetota</taxon>
        <taxon>Planctomycetia</taxon>
        <taxon>Pirellulales</taxon>
        <taxon>Pirellulaceae</taxon>
        <taxon>Allorhodopirellula</taxon>
    </lineage>
</organism>
<evidence type="ECO:0000313" key="2">
    <source>
        <dbReference type="Proteomes" id="UP000319908"/>
    </source>
</evidence>
<sequence length="209" mass="23182">MHMPQWSQRCLSHLVVSLVCFALGIATASVFSSGRTVSQENKTFASSIPVSLQEVLPAWMKSAESSVVGDFALVTAKEHSSDALCYPRSRTHRPLVLFSHDADQDAVDTVSVFGKDGRHLTVIDEDGDGTLDSYVYVTGTGLDSIHFVDSDMDGRYDHRMGPGKDYAVHIAGEWRELTRREGKPHVEMNGEMRELEQVDQIWQLPSDGK</sequence>
<evidence type="ECO:0000313" key="1">
    <source>
        <dbReference type="EMBL" id="TWU19078.1"/>
    </source>
</evidence>
<name>A0A5C6C4H1_9BACT</name>
<keyword evidence="2" id="KW-1185">Reference proteome</keyword>
<dbReference type="AlphaFoldDB" id="A0A5C6C4H1"/>
<accession>A0A5C6C4H1</accession>
<reference evidence="1 2" key="1">
    <citation type="journal article" date="2020" name="Antonie Van Leeuwenhoek">
        <title>Rhodopirellula heiligendammensis sp. nov., Rhodopirellula pilleata sp. nov., and Rhodopirellula solitaria sp. nov. isolated from natural or artificial marine surfaces in Northern Germany and California, USA, and emended description of the genus Rhodopirellula.</title>
        <authorList>
            <person name="Kallscheuer N."/>
            <person name="Wiegand S."/>
            <person name="Jogler M."/>
            <person name="Boedeker C."/>
            <person name="Peeters S.H."/>
            <person name="Rast P."/>
            <person name="Heuer A."/>
            <person name="Jetten M.S.M."/>
            <person name="Rohde M."/>
            <person name="Jogler C."/>
        </authorList>
    </citation>
    <scope>NUCLEOTIDE SEQUENCE [LARGE SCALE GENOMIC DNA]</scope>
    <source>
        <strain evidence="1 2">Poly21</strain>
    </source>
</reference>